<gene>
    <name evidence="9" type="ORF">Scaly_0921800</name>
</gene>
<dbReference type="SUPFAM" id="SSF103481">
    <property type="entry name" value="Multidrug resistance efflux transporter EmrE"/>
    <property type="match status" value="1"/>
</dbReference>
<evidence type="ECO:0000256" key="6">
    <source>
        <dbReference type="RuleBase" id="RU363077"/>
    </source>
</evidence>
<reference evidence="9" key="1">
    <citation type="submission" date="2020-06" db="EMBL/GenBank/DDBJ databases">
        <authorList>
            <person name="Li T."/>
            <person name="Hu X."/>
            <person name="Zhang T."/>
            <person name="Song X."/>
            <person name="Zhang H."/>
            <person name="Dai N."/>
            <person name="Sheng W."/>
            <person name="Hou X."/>
            <person name="Wei L."/>
        </authorList>
    </citation>
    <scope>NUCLEOTIDE SEQUENCE</scope>
    <source>
        <strain evidence="9">KEN8</strain>
        <tissue evidence="9">Leaf</tissue>
    </source>
</reference>
<dbReference type="InterPro" id="IPR037185">
    <property type="entry name" value="EmrE-like"/>
</dbReference>
<organism evidence="9">
    <name type="scientific">Sesamum calycinum</name>
    <dbReference type="NCBI Taxonomy" id="2727403"/>
    <lineage>
        <taxon>Eukaryota</taxon>
        <taxon>Viridiplantae</taxon>
        <taxon>Streptophyta</taxon>
        <taxon>Embryophyta</taxon>
        <taxon>Tracheophyta</taxon>
        <taxon>Spermatophyta</taxon>
        <taxon>Magnoliopsida</taxon>
        <taxon>eudicotyledons</taxon>
        <taxon>Gunneridae</taxon>
        <taxon>Pentapetalae</taxon>
        <taxon>asterids</taxon>
        <taxon>lamiids</taxon>
        <taxon>Lamiales</taxon>
        <taxon>Pedaliaceae</taxon>
        <taxon>Sesamum</taxon>
    </lineage>
</organism>
<feature type="region of interest" description="Disordered" evidence="7">
    <location>
        <begin position="344"/>
        <end position="369"/>
    </location>
</feature>
<feature type="transmembrane region" description="Helical" evidence="6">
    <location>
        <begin position="191"/>
        <end position="211"/>
    </location>
</feature>
<dbReference type="EMBL" id="JACGWM010000005">
    <property type="protein sequence ID" value="KAL0372402.1"/>
    <property type="molecule type" value="Genomic_DNA"/>
</dbReference>
<comment type="subcellular location">
    <subcellularLocation>
        <location evidence="1 6">Membrane</location>
        <topology evidence="1 6">Multi-pass membrane protein</topology>
    </subcellularLocation>
</comment>
<dbReference type="GO" id="GO:0016020">
    <property type="term" value="C:membrane"/>
    <property type="evidence" value="ECO:0007669"/>
    <property type="project" value="UniProtKB-SubCell"/>
</dbReference>
<evidence type="ECO:0000256" key="5">
    <source>
        <dbReference type="ARBA" id="ARBA00023136"/>
    </source>
</evidence>
<dbReference type="GO" id="GO:0022857">
    <property type="term" value="F:transmembrane transporter activity"/>
    <property type="evidence" value="ECO:0007669"/>
    <property type="project" value="InterPro"/>
</dbReference>
<dbReference type="AlphaFoldDB" id="A0AAW2QWY4"/>
<keyword evidence="4 6" id="KW-1133">Transmembrane helix</keyword>
<keyword evidence="5 6" id="KW-0472">Membrane</keyword>
<accession>A0AAW2QWY4</accession>
<evidence type="ECO:0000256" key="7">
    <source>
        <dbReference type="SAM" id="MobiDB-lite"/>
    </source>
</evidence>
<feature type="transmembrane region" description="Helical" evidence="6">
    <location>
        <begin position="313"/>
        <end position="334"/>
    </location>
</feature>
<dbReference type="PANTHER" id="PTHR31218">
    <property type="entry name" value="WAT1-RELATED PROTEIN"/>
    <property type="match status" value="1"/>
</dbReference>
<feature type="transmembrane region" description="Helical" evidence="6">
    <location>
        <begin position="105"/>
        <end position="129"/>
    </location>
</feature>
<protein>
    <recommendedName>
        <fullName evidence="6">WAT1-related protein</fullName>
    </recommendedName>
</protein>
<evidence type="ECO:0000259" key="8">
    <source>
        <dbReference type="Pfam" id="PF00892"/>
    </source>
</evidence>
<feature type="transmembrane region" description="Helical" evidence="6">
    <location>
        <begin position="223"/>
        <end position="244"/>
    </location>
</feature>
<dbReference type="Pfam" id="PF00892">
    <property type="entry name" value="EamA"/>
    <property type="match status" value="1"/>
</dbReference>
<dbReference type="InterPro" id="IPR030184">
    <property type="entry name" value="WAT1-related"/>
</dbReference>
<comment type="similarity">
    <text evidence="2 6">Belongs to the drug/metabolite transporter (DMT) superfamily. Plant drug/metabolite exporter (P-DME) (TC 2.A.7.4) family.</text>
</comment>
<feature type="transmembrane region" description="Helical" evidence="6">
    <location>
        <begin position="44"/>
        <end position="64"/>
    </location>
</feature>
<keyword evidence="3 6" id="KW-0812">Transmembrane</keyword>
<evidence type="ECO:0000256" key="1">
    <source>
        <dbReference type="ARBA" id="ARBA00004141"/>
    </source>
</evidence>
<feature type="transmembrane region" description="Helical" evidence="6">
    <location>
        <begin position="141"/>
        <end position="161"/>
    </location>
</feature>
<feature type="transmembrane region" description="Helical" evidence="6">
    <location>
        <begin position="76"/>
        <end position="99"/>
    </location>
</feature>
<dbReference type="InterPro" id="IPR000620">
    <property type="entry name" value="EamA_dom"/>
</dbReference>
<comment type="caution">
    <text evidence="9">The sequence shown here is derived from an EMBL/GenBank/DDBJ whole genome shotgun (WGS) entry which is preliminary data.</text>
</comment>
<name>A0AAW2QWY4_9LAMI</name>
<evidence type="ECO:0000256" key="3">
    <source>
        <dbReference type="ARBA" id="ARBA00022692"/>
    </source>
</evidence>
<sequence>MGGRNMKAVIGEVLPCAAMVLVEGCIIGLTIMAGTAMARGMSPFVFVVYTNALGSIILLPFSFFYHRDNRSEESLFTIPFLLRVFFLGLIGITIAQNLAFVGLSYSSPIVACGMANQIPALTFILGIILRKARFDWRRSGSKARLIGSLISLGGAVSITLYKGPTIRNHSSPSLSAAAPRLLVFSSPHENWVLGCLLFAASSVTLTIWNFVQVGTVKMCSQVMKIISFYSLFGTVQSALLAFFLERDPNAWRLHLNFELLIIILTVRNFQQCDPEQCSDMVYEVEGPLFCARIQALWNSYASTFGSLLFPDTFHYGSMMGAFICGVGYYTVFWGQIKDEETHKSDDEGKIINSSTDDQKVPLLQEDSQDDDMIRSRTKYAAAAPPSFYSMISCSALSPFRHESKSLEERKP</sequence>
<proteinExistence type="inferred from homology"/>
<evidence type="ECO:0000256" key="2">
    <source>
        <dbReference type="ARBA" id="ARBA00007635"/>
    </source>
</evidence>
<evidence type="ECO:0000313" key="9">
    <source>
        <dbReference type="EMBL" id="KAL0372402.1"/>
    </source>
</evidence>
<reference evidence="9" key="2">
    <citation type="journal article" date="2024" name="Plant">
        <title>Genomic evolution and insights into agronomic trait innovations of Sesamum species.</title>
        <authorList>
            <person name="Miao H."/>
            <person name="Wang L."/>
            <person name="Qu L."/>
            <person name="Liu H."/>
            <person name="Sun Y."/>
            <person name="Le M."/>
            <person name="Wang Q."/>
            <person name="Wei S."/>
            <person name="Zheng Y."/>
            <person name="Lin W."/>
            <person name="Duan Y."/>
            <person name="Cao H."/>
            <person name="Xiong S."/>
            <person name="Wang X."/>
            <person name="Wei L."/>
            <person name="Li C."/>
            <person name="Ma Q."/>
            <person name="Ju M."/>
            <person name="Zhao R."/>
            <person name="Li G."/>
            <person name="Mu C."/>
            <person name="Tian Q."/>
            <person name="Mei H."/>
            <person name="Zhang T."/>
            <person name="Gao T."/>
            <person name="Zhang H."/>
        </authorList>
    </citation>
    <scope>NUCLEOTIDE SEQUENCE</scope>
    <source>
        <strain evidence="9">KEN8</strain>
    </source>
</reference>
<feature type="transmembrane region" description="Helical" evidence="6">
    <location>
        <begin position="12"/>
        <end position="38"/>
    </location>
</feature>
<feature type="domain" description="EamA" evidence="8">
    <location>
        <begin position="18"/>
        <end position="157"/>
    </location>
</feature>
<evidence type="ECO:0000256" key="4">
    <source>
        <dbReference type="ARBA" id="ARBA00022989"/>
    </source>
</evidence>